<dbReference type="Gene3D" id="3.40.50.150">
    <property type="entry name" value="Vaccinia Virus protein VP39"/>
    <property type="match status" value="1"/>
</dbReference>
<feature type="domain" description="Methyltransferase" evidence="1">
    <location>
        <begin position="43"/>
        <end position="138"/>
    </location>
</feature>
<gene>
    <name evidence="2" type="ORF">FPZ44_07500</name>
</gene>
<accession>A0A559IZ62</accession>
<keyword evidence="3" id="KW-1185">Reference proteome</keyword>
<dbReference type="CDD" id="cd02440">
    <property type="entry name" value="AdoMet_MTases"/>
    <property type="match status" value="1"/>
</dbReference>
<dbReference type="InterPro" id="IPR041698">
    <property type="entry name" value="Methyltransf_25"/>
</dbReference>
<dbReference type="Proteomes" id="UP000318102">
    <property type="component" value="Unassembled WGS sequence"/>
</dbReference>
<dbReference type="EMBL" id="VNJK01000001">
    <property type="protein sequence ID" value="TVX92912.1"/>
    <property type="molecule type" value="Genomic_DNA"/>
</dbReference>
<sequence length="256" mass="29171">MRRNEMNHNLQEYADVIRYDEENKGTYELATILKMCKLSEGPVLDAATGTGRIAIPLAQEGYDVVGVDLHQGMLDHAAQKSAELNLDIAWQQADCEELPGDNKFQLVSMVGNAFQHFLTNDSQSRLLQSFHRVLKPGGICIFDTRFPLADEIFQPDELLVDHKYTCADGRVCEVAYQSSYDAVSQIQRYKTVRTYYVNDQMDSEDTTYIDLRYTFPQELVRLMDASGFELLHMWGGWKEQPLTGKSISIVIAARKR</sequence>
<dbReference type="GO" id="GO:0032259">
    <property type="term" value="P:methylation"/>
    <property type="evidence" value="ECO:0007669"/>
    <property type="project" value="UniProtKB-KW"/>
</dbReference>
<comment type="caution">
    <text evidence="2">The sequence shown here is derived from an EMBL/GenBank/DDBJ whole genome shotgun (WGS) entry which is preliminary data.</text>
</comment>
<keyword evidence="2" id="KW-0489">Methyltransferase</keyword>
<dbReference type="Pfam" id="PF13649">
    <property type="entry name" value="Methyltransf_25"/>
    <property type="match status" value="1"/>
</dbReference>
<dbReference type="InterPro" id="IPR029063">
    <property type="entry name" value="SAM-dependent_MTases_sf"/>
</dbReference>
<evidence type="ECO:0000313" key="2">
    <source>
        <dbReference type="EMBL" id="TVX92912.1"/>
    </source>
</evidence>
<name>A0A559IZ62_9BACL</name>
<evidence type="ECO:0000313" key="3">
    <source>
        <dbReference type="Proteomes" id="UP000318102"/>
    </source>
</evidence>
<keyword evidence="2" id="KW-0808">Transferase</keyword>
<dbReference type="OrthoDB" id="9804312at2"/>
<organism evidence="2 3">
    <name type="scientific">Paenibacillus agilis</name>
    <dbReference type="NCBI Taxonomy" id="3020863"/>
    <lineage>
        <taxon>Bacteria</taxon>
        <taxon>Bacillati</taxon>
        <taxon>Bacillota</taxon>
        <taxon>Bacilli</taxon>
        <taxon>Bacillales</taxon>
        <taxon>Paenibacillaceae</taxon>
        <taxon>Paenibacillus</taxon>
    </lineage>
</organism>
<protein>
    <submittedName>
        <fullName evidence="2">Class I SAM-dependent methyltransferase</fullName>
    </submittedName>
</protein>
<dbReference type="AlphaFoldDB" id="A0A559IZ62"/>
<dbReference type="GO" id="GO:0008168">
    <property type="term" value="F:methyltransferase activity"/>
    <property type="evidence" value="ECO:0007669"/>
    <property type="project" value="UniProtKB-KW"/>
</dbReference>
<dbReference type="SUPFAM" id="SSF53335">
    <property type="entry name" value="S-adenosyl-L-methionine-dependent methyltransferases"/>
    <property type="match status" value="1"/>
</dbReference>
<dbReference type="PANTHER" id="PTHR43591">
    <property type="entry name" value="METHYLTRANSFERASE"/>
    <property type="match status" value="1"/>
</dbReference>
<evidence type="ECO:0000259" key="1">
    <source>
        <dbReference type="Pfam" id="PF13649"/>
    </source>
</evidence>
<dbReference type="Gene3D" id="2.20.25.110">
    <property type="entry name" value="S-adenosyl-L-methionine-dependent methyltransferases"/>
    <property type="match status" value="1"/>
</dbReference>
<proteinExistence type="predicted"/>
<reference evidence="2 3" key="1">
    <citation type="submission" date="2019-07" db="EMBL/GenBank/DDBJ databases">
        <authorList>
            <person name="Kim J."/>
        </authorList>
    </citation>
    <scope>NUCLEOTIDE SEQUENCE [LARGE SCALE GENOMIC DNA]</scope>
    <source>
        <strain evidence="2 3">N4</strain>
    </source>
</reference>